<evidence type="ECO:0000313" key="10">
    <source>
        <dbReference type="EMBL" id="MBB5221616.1"/>
    </source>
</evidence>
<dbReference type="InterPro" id="IPR051156">
    <property type="entry name" value="Mito/Outer_Membr_Metalloprot"/>
</dbReference>
<dbReference type="AlphaFoldDB" id="A0A840SP34"/>
<keyword evidence="4 6" id="KW-0862">Zinc</keyword>
<feature type="region of interest" description="Disordered" evidence="7">
    <location>
        <begin position="240"/>
        <end position="262"/>
    </location>
</feature>
<keyword evidence="3 6" id="KW-0378">Hydrolase</keyword>
<feature type="signal peptide" evidence="8">
    <location>
        <begin position="1"/>
        <end position="19"/>
    </location>
</feature>
<dbReference type="EMBL" id="JACHFM010000001">
    <property type="protein sequence ID" value="MBB5221616.1"/>
    <property type="molecule type" value="Genomic_DNA"/>
</dbReference>
<evidence type="ECO:0000256" key="3">
    <source>
        <dbReference type="ARBA" id="ARBA00022801"/>
    </source>
</evidence>
<dbReference type="Gene3D" id="3.30.2010.10">
    <property type="entry name" value="Metalloproteases ('zincins'), catalytic domain"/>
    <property type="match status" value="1"/>
</dbReference>
<dbReference type="PANTHER" id="PTHR22726:SF1">
    <property type="entry name" value="METALLOENDOPEPTIDASE OMA1, MITOCHONDRIAL"/>
    <property type="match status" value="1"/>
</dbReference>
<feature type="domain" description="Peptidase M48" evidence="9">
    <location>
        <begin position="70"/>
        <end position="238"/>
    </location>
</feature>
<dbReference type="Proteomes" id="UP000549457">
    <property type="component" value="Unassembled WGS sequence"/>
</dbReference>
<comment type="cofactor">
    <cofactor evidence="6">
        <name>Zn(2+)</name>
        <dbReference type="ChEBI" id="CHEBI:29105"/>
    </cofactor>
    <text evidence="6">Binds 1 zinc ion per subunit.</text>
</comment>
<sequence length="262" mass="27357">MRLSFALCLSLAACGTTYAVPIAGPDAPSSGSQVTAPSAPPGRARTPADFARVLARVEPAAERLCRQERPDAPASWCDYRVTLIRDPKTPPNAYQSMGDDGRPDIHFAASLLPIMRDDDEIAFVLSHEAGHHIAGHIPKQGQQQALGAMLGGLAAAMGNAYGLPVSQDEAMNVGATLGGRAYGQTYELEADTLGAFIAARAGYDPERGAAFFERPEIASTGGLPILTSHPGSAQREATVAAAAAEIRRQRASGREPTPDVAG</sequence>
<dbReference type="InterPro" id="IPR001915">
    <property type="entry name" value="Peptidase_M48"/>
</dbReference>
<name>A0A840SP34_9RHOB</name>
<comment type="similarity">
    <text evidence="6">Belongs to the peptidase M48 family.</text>
</comment>
<keyword evidence="1 6" id="KW-0645">Protease</keyword>
<dbReference type="RefSeq" id="WP_184147960.1">
    <property type="nucleotide sequence ID" value="NZ_JACHFM010000001.1"/>
</dbReference>
<keyword evidence="11" id="KW-1185">Reference proteome</keyword>
<dbReference type="PANTHER" id="PTHR22726">
    <property type="entry name" value="METALLOENDOPEPTIDASE OMA1"/>
    <property type="match status" value="1"/>
</dbReference>
<comment type="caution">
    <text evidence="10">The sequence shown here is derived from an EMBL/GenBank/DDBJ whole genome shotgun (WGS) entry which is preliminary data.</text>
</comment>
<evidence type="ECO:0000259" key="9">
    <source>
        <dbReference type="Pfam" id="PF01435"/>
    </source>
</evidence>
<reference evidence="10 11" key="1">
    <citation type="submission" date="2020-08" db="EMBL/GenBank/DDBJ databases">
        <title>Genomic Encyclopedia of Type Strains, Phase IV (KMG-IV): sequencing the most valuable type-strain genomes for metagenomic binning, comparative biology and taxonomic classification.</title>
        <authorList>
            <person name="Goeker M."/>
        </authorList>
    </citation>
    <scope>NUCLEOTIDE SEQUENCE [LARGE SCALE GENOMIC DNA]</scope>
    <source>
        <strain evidence="10 11">DSM 101730</strain>
    </source>
</reference>
<keyword evidence="5 6" id="KW-0482">Metalloprotease</keyword>
<evidence type="ECO:0000256" key="8">
    <source>
        <dbReference type="SAM" id="SignalP"/>
    </source>
</evidence>
<protein>
    <submittedName>
        <fullName evidence="10">Putative Zn-dependent protease</fullName>
    </submittedName>
</protein>
<evidence type="ECO:0000256" key="7">
    <source>
        <dbReference type="SAM" id="MobiDB-lite"/>
    </source>
</evidence>
<evidence type="ECO:0000256" key="4">
    <source>
        <dbReference type="ARBA" id="ARBA00022833"/>
    </source>
</evidence>
<dbReference type="GO" id="GO:0016020">
    <property type="term" value="C:membrane"/>
    <property type="evidence" value="ECO:0007669"/>
    <property type="project" value="TreeGrafter"/>
</dbReference>
<dbReference type="Pfam" id="PF01435">
    <property type="entry name" value="Peptidase_M48"/>
    <property type="match status" value="1"/>
</dbReference>
<feature type="chain" id="PRO_5032695128" evidence="8">
    <location>
        <begin position="20"/>
        <end position="262"/>
    </location>
</feature>
<evidence type="ECO:0000256" key="2">
    <source>
        <dbReference type="ARBA" id="ARBA00022723"/>
    </source>
</evidence>
<keyword evidence="8" id="KW-0732">Signal</keyword>
<feature type="region of interest" description="Disordered" evidence="7">
    <location>
        <begin position="26"/>
        <end position="45"/>
    </location>
</feature>
<proteinExistence type="inferred from homology"/>
<organism evidence="10 11">
    <name type="scientific">Amaricoccus macauensis</name>
    <dbReference type="NCBI Taxonomy" id="57001"/>
    <lineage>
        <taxon>Bacteria</taxon>
        <taxon>Pseudomonadati</taxon>
        <taxon>Pseudomonadota</taxon>
        <taxon>Alphaproteobacteria</taxon>
        <taxon>Rhodobacterales</taxon>
        <taxon>Paracoccaceae</taxon>
        <taxon>Amaricoccus</taxon>
    </lineage>
</organism>
<evidence type="ECO:0000256" key="6">
    <source>
        <dbReference type="RuleBase" id="RU003983"/>
    </source>
</evidence>
<dbReference type="GO" id="GO:0051603">
    <property type="term" value="P:proteolysis involved in protein catabolic process"/>
    <property type="evidence" value="ECO:0007669"/>
    <property type="project" value="TreeGrafter"/>
</dbReference>
<evidence type="ECO:0000313" key="11">
    <source>
        <dbReference type="Proteomes" id="UP000549457"/>
    </source>
</evidence>
<keyword evidence="2" id="KW-0479">Metal-binding</keyword>
<dbReference type="GO" id="GO:0046872">
    <property type="term" value="F:metal ion binding"/>
    <property type="evidence" value="ECO:0007669"/>
    <property type="project" value="UniProtKB-KW"/>
</dbReference>
<evidence type="ECO:0000256" key="1">
    <source>
        <dbReference type="ARBA" id="ARBA00022670"/>
    </source>
</evidence>
<evidence type="ECO:0000256" key="5">
    <source>
        <dbReference type="ARBA" id="ARBA00023049"/>
    </source>
</evidence>
<dbReference type="GO" id="GO:0004222">
    <property type="term" value="F:metalloendopeptidase activity"/>
    <property type="evidence" value="ECO:0007669"/>
    <property type="project" value="InterPro"/>
</dbReference>
<feature type="compositionally biased region" description="Basic and acidic residues" evidence="7">
    <location>
        <begin position="245"/>
        <end position="262"/>
    </location>
</feature>
<gene>
    <name evidence="10" type="ORF">HNP73_001537</name>
</gene>
<accession>A0A840SP34</accession>